<dbReference type="RefSeq" id="WP_145073461.1">
    <property type="nucleotide sequence ID" value="NZ_CP036425.1"/>
</dbReference>
<dbReference type="Proteomes" id="UP000317369">
    <property type="component" value="Chromosome"/>
</dbReference>
<evidence type="ECO:0000256" key="1">
    <source>
        <dbReference type="SAM" id="SignalP"/>
    </source>
</evidence>
<reference evidence="3 4" key="1">
    <citation type="submission" date="2019-02" db="EMBL/GenBank/DDBJ databases">
        <title>Deep-cultivation of Planctomycetes and their phenomic and genomic characterization uncovers novel biology.</title>
        <authorList>
            <person name="Wiegand S."/>
            <person name="Jogler M."/>
            <person name="Boedeker C."/>
            <person name="Pinto D."/>
            <person name="Vollmers J."/>
            <person name="Rivas-Marin E."/>
            <person name="Kohn T."/>
            <person name="Peeters S.H."/>
            <person name="Heuer A."/>
            <person name="Rast P."/>
            <person name="Oberbeckmann S."/>
            <person name="Bunk B."/>
            <person name="Jeske O."/>
            <person name="Meyerdierks A."/>
            <person name="Storesund J.E."/>
            <person name="Kallscheuer N."/>
            <person name="Luecker S."/>
            <person name="Lage O.M."/>
            <person name="Pohl T."/>
            <person name="Merkel B.J."/>
            <person name="Hornburger P."/>
            <person name="Mueller R.-W."/>
            <person name="Bruemmer F."/>
            <person name="Labrenz M."/>
            <person name="Spormann A.M."/>
            <person name="Op den Camp H."/>
            <person name="Overmann J."/>
            <person name="Amann R."/>
            <person name="Jetten M.S.M."/>
            <person name="Mascher T."/>
            <person name="Medema M.H."/>
            <person name="Devos D.P."/>
            <person name="Kaster A.-K."/>
            <person name="Ovreas L."/>
            <person name="Rohde M."/>
            <person name="Galperin M.Y."/>
            <person name="Jogler C."/>
        </authorList>
    </citation>
    <scope>NUCLEOTIDE SEQUENCE [LARGE SCALE GENOMIC DNA]</scope>
    <source>
        <strain evidence="3 4">KS4</strain>
    </source>
</reference>
<dbReference type="EMBL" id="CP036425">
    <property type="protein sequence ID" value="QDU32233.1"/>
    <property type="molecule type" value="Genomic_DNA"/>
</dbReference>
<dbReference type="OrthoDB" id="238714at2"/>
<dbReference type="InterPro" id="IPR017946">
    <property type="entry name" value="PLC-like_Pdiesterase_TIM-brl"/>
</dbReference>
<feature type="domain" description="GP-PDE" evidence="2">
    <location>
        <begin position="41"/>
        <end position="270"/>
    </location>
</feature>
<dbReference type="SUPFAM" id="SSF51695">
    <property type="entry name" value="PLC-like phosphodiesterases"/>
    <property type="match status" value="1"/>
</dbReference>
<evidence type="ECO:0000259" key="2">
    <source>
        <dbReference type="PROSITE" id="PS51704"/>
    </source>
</evidence>
<dbReference type="EC" id="3.1.4.46" evidence="3"/>
<dbReference type="CDD" id="cd08566">
    <property type="entry name" value="GDPD_AtGDE_like"/>
    <property type="match status" value="1"/>
</dbReference>
<keyword evidence="1" id="KW-0732">Signal</keyword>
<evidence type="ECO:0000313" key="4">
    <source>
        <dbReference type="Proteomes" id="UP000317369"/>
    </source>
</evidence>
<dbReference type="AlphaFoldDB" id="A0A517YPT3"/>
<evidence type="ECO:0000313" key="3">
    <source>
        <dbReference type="EMBL" id="QDU32233.1"/>
    </source>
</evidence>
<feature type="signal peptide" evidence="1">
    <location>
        <begin position="1"/>
        <end position="24"/>
    </location>
</feature>
<protein>
    <submittedName>
        <fullName evidence="3">Glycerophosphoryl diester phosphodiesterase</fullName>
        <ecNumber evidence="3">3.1.4.46</ecNumber>
    </submittedName>
</protein>
<keyword evidence="4" id="KW-1185">Reference proteome</keyword>
<dbReference type="Gene3D" id="3.20.20.190">
    <property type="entry name" value="Phosphatidylinositol (PI) phosphodiesterase"/>
    <property type="match status" value="1"/>
</dbReference>
<organism evidence="3 4">
    <name type="scientific">Poriferisphaera corsica</name>
    <dbReference type="NCBI Taxonomy" id="2528020"/>
    <lineage>
        <taxon>Bacteria</taxon>
        <taxon>Pseudomonadati</taxon>
        <taxon>Planctomycetota</taxon>
        <taxon>Phycisphaerae</taxon>
        <taxon>Phycisphaerales</taxon>
        <taxon>Phycisphaeraceae</taxon>
        <taxon>Poriferisphaera</taxon>
    </lineage>
</organism>
<dbReference type="PROSITE" id="PS51704">
    <property type="entry name" value="GP_PDE"/>
    <property type="match status" value="1"/>
</dbReference>
<feature type="chain" id="PRO_5021970156" evidence="1">
    <location>
        <begin position="25"/>
        <end position="286"/>
    </location>
</feature>
<dbReference type="Pfam" id="PF03009">
    <property type="entry name" value="GDPD"/>
    <property type="match status" value="1"/>
</dbReference>
<dbReference type="KEGG" id="pcor:KS4_02640"/>
<dbReference type="PANTHER" id="PTHR46211:SF14">
    <property type="entry name" value="GLYCEROPHOSPHODIESTER PHOSPHODIESTERASE"/>
    <property type="match status" value="1"/>
</dbReference>
<keyword evidence="3" id="KW-0378">Hydrolase</keyword>
<sequence length="286" mass="33402" precursor="true">MKNATFQLIRCLCITLLLISQTSAKQPSNLGAPDRHPNAKIAIVAHRGANNIAPENTFAAAKFCHKWNLDFIEIDIRTSADGIIYLIHDLSIEKFSDKKISFNKLHSDQIDQIDAGLWFDDKYKGESIPRLRNFLQWARGHIKVYIDIKDVDPITFIQIIEETKMSDQIFYWSNSEKIIREIRRIAPEYQLKMNAHSVEKLIEVYNQYRPEIIEVRAENLTRPLIEKIHSLNMKAMVYTTRNDEYAFSRAIQLNCDMFNTNHPRNLINIEHDLLSQQNHSNNQKHN</sequence>
<dbReference type="GO" id="GO:0008889">
    <property type="term" value="F:glycerophosphodiester phosphodiesterase activity"/>
    <property type="evidence" value="ECO:0007669"/>
    <property type="project" value="UniProtKB-EC"/>
</dbReference>
<accession>A0A517YPT3</accession>
<dbReference type="GO" id="GO:0006629">
    <property type="term" value="P:lipid metabolic process"/>
    <property type="evidence" value="ECO:0007669"/>
    <property type="project" value="InterPro"/>
</dbReference>
<proteinExistence type="predicted"/>
<name>A0A517YPT3_9BACT</name>
<gene>
    <name evidence="3" type="primary">ugpQ_1</name>
    <name evidence="3" type="ORF">KS4_02640</name>
</gene>
<dbReference type="PANTHER" id="PTHR46211">
    <property type="entry name" value="GLYCEROPHOSPHORYL DIESTER PHOSPHODIESTERASE"/>
    <property type="match status" value="1"/>
</dbReference>
<dbReference type="InterPro" id="IPR030395">
    <property type="entry name" value="GP_PDE_dom"/>
</dbReference>